<dbReference type="Pfam" id="PF02368">
    <property type="entry name" value="Big_2"/>
    <property type="match status" value="1"/>
</dbReference>
<evidence type="ECO:0000259" key="3">
    <source>
        <dbReference type="PROSITE" id="PS51272"/>
    </source>
</evidence>
<feature type="domain" description="SLH" evidence="3">
    <location>
        <begin position="1069"/>
        <end position="1128"/>
    </location>
</feature>
<sequence length="1184" mass="128570">MKFNKSKLASVIMSGVLAVNVVTPAFAINNENTTTKSSTSTISSQTTTDSDSTNKVWVVDQKEEDVQVVVGYRHYYICNNCQTKFYFDEYPASDNDLTPGENAAAHAAADHLRYSSCAGASVGYSGGKDPIYKTEHHEEIGHYEEITVDQSKLTVKYNKYNEFGDYSEESVDYTSTSDTNAKFVMRHNGTAYPSVTVTPDGDITWKSSDKSVATAASSGEIRAYNLGTTTITATSPNGAYVTFDVEIVPNFTWNGTSCVADYAYAGNGSSSWDYYNQDCDVTSKVTKPATCSHTGETVYTASITVGGKTYTDTKTVETPKTETHSWNEGEITTQPTCTKNGVKTYTCTECRATKTESVPATGHTYGEPKFKWSNDKTSCTASVSCKAGDDTQTANCKVSSKVTTEATCAKEGVRTYTATVTLNGKDYTDTKTEKIAKTENHSWDEGKITTPPTDTREGVKTYTCTVCGKTKTEAIPKLNAEYKKPTFAWSEDYSSCVATAVCTTGGADLKKDCAVTHKTTKNPTCTKTGVETYTATVEVNGKTYTDVKTKDIPATGHTYGEPKFKWSNDKTSCTASVSCKAGDDTQTANCKVSSKVTTEATCAKEGVRTYTATVTLNGKDYTDTKTEKIAKTENHSWNEGKITTPPTDTREGVKTYTCTVCGKTKTEAIPKLNAKYKEPTFAWSEDYSSCVATAVCTTGGADLKKDCAVTHKTTKNPTCTKTGVETYTATVEVNGKTYTDVKTKDIPATGHTYGEPKFKWSNDKTSCTASVSCKAGDDTQTANCKVSSKVTTEATCAKEGVRTYTATVTLNGKDYTDTKTEKIAKTENHSWDEGKVTTPPTDTREGVKTYTCTVCGKTKTEAIPKLSAEYKEPTFAWSSDYTSCVATFVCTTGGSDLKQDCAVTHKTTEATCETAGTTKHTATITFNGKTYTDVKETAIPATGHTYGEPEFNWNGTQSCVATFTCAKCGKTNDVNAKIEKSGSGMKVTYTATVTANGKTYTDQKADKRFVDVADDAYYYDAVDYALKHKITDGTSETTFSPDDNCTRAQIVQFLYNLDARNTEALIAETIPFHDIEDDAWYADAVKWAYENQVTDGTSETTFSPNEGCTRAQVAQFLWNRAGNPEPKNVKTAFTDVPEDAWYANAVAWAAENGITSGTSETTFSPDDNCTRAQIVTLIYHNETM</sequence>
<proteinExistence type="predicted"/>
<feature type="domain" description="SLH" evidence="3">
    <location>
        <begin position="1005"/>
        <end position="1068"/>
    </location>
</feature>
<keyword evidence="1" id="KW-0677">Repeat</keyword>
<keyword evidence="2" id="KW-0732">Signal</keyword>
<organism evidence="4 5">
    <name type="scientific">Butyricicoccus intestinisimiae</name>
    <dbReference type="NCBI Taxonomy" id="2841509"/>
    <lineage>
        <taxon>Bacteria</taxon>
        <taxon>Bacillati</taxon>
        <taxon>Bacillota</taxon>
        <taxon>Clostridia</taxon>
        <taxon>Eubacteriales</taxon>
        <taxon>Butyricicoccaceae</taxon>
        <taxon>Butyricicoccus</taxon>
    </lineage>
</organism>
<feature type="domain" description="SLH" evidence="3">
    <location>
        <begin position="1129"/>
        <end position="1184"/>
    </location>
</feature>
<name>A0ABS6ERW8_9FIRM</name>
<dbReference type="InterPro" id="IPR001119">
    <property type="entry name" value="SLH_dom"/>
</dbReference>
<dbReference type="Pfam" id="PF00395">
    <property type="entry name" value="SLH"/>
    <property type="match status" value="3"/>
</dbReference>
<comment type="caution">
    <text evidence="4">The sequence shown here is derived from an EMBL/GenBank/DDBJ whole genome shotgun (WGS) entry which is preliminary data.</text>
</comment>
<accession>A0ABS6ERW8</accession>
<dbReference type="InterPro" id="IPR003343">
    <property type="entry name" value="Big_2"/>
</dbReference>
<dbReference type="EMBL" id="JAHLQI010000001">
    <property type="protein sequence ID" value="MBU5489594.1"/>
    <property type="molecule type" value="Genomic_DNA"/>
</dbReference>
<dbReference type="RefSeq" id="WP_216469186.1">
    <property type="nucleotide sequence ID" value="NZ_JAHLQI010000001.1"/>
</dbReference>
<evidence type="ECO:0000256" key="1">
    <source>
        <dbReference type="ARBA" id="ARBA00022737"/>
    </source>
</evidence>
<reference evidence="4 5" key="1">
    <citation type="submission" date="2021-06" db="EMBL/GenBank/DDBJ databases">
        <authorList>
            <person name="Sun Q."/>
            <person name="Li D."/>
        </authorList>
    </citation>
    <scope>NUCLEOTIDE SEQUENCE [LARGE SCALE GENOMIC DNA]</scope>
    <source>
        <strain evidence="4 5">MSJd-7</strain>
    </source>
</reference>
<dbReference type="PROSITE" id="PS51272">
    <property type="entry name" value="SLH"/>
    <property type="match status" value="3"/>
</dbReference>
<protein>
    <submittedName>
        <fullName evidence="4">S-layer homology domain-containing protein</fullName>
    </submittedName>
</protein>
<evidence type="ECO:0000313" key="5">
    <source>
        <dbReference type="Proteomes" id="UP000783588"/>
    </source>
</evidence>
<evidence type="ECO:0000256" key="2">
    <source>
        <dbReference type="SAM" id="SignalP"/>
    </source>
</evidence>
<feature type="signal peptide" evidence="2">
    <location>
        <begin position="1"/>
        <end position="27"/>
    </location>
</feature>
<keyword evidence="5" id="KW-1185">Reference proteome</keyword>
<dbReference type="Proteomes" id="UP000783588">
    <property type="component" value="Unassembled WGS sequence"/>
</dbReference>
<evidence type="ECO:0000313" key="4">
    <source>
        <dbReference type="EMBL" id="MBU5489594.1"/>
    </source>
</evidence>
<gene>
    <name evidence="4" type="ORF">KQI75_02960</name>
</gene>
<feature type="chain" id="PRO_5046072023" evidence="2">
    <location>
        <begin position="28"/>
        <end position="1184"/>
    </location>
</feature>